<proteinExistence type="predicted"/>
<organism evidence="1">
    <name type="scientific">uncultured prokaryote</name>
    <dbReference type="NCBI Taxonomy" id="198431"/>
    <lineage>
        <taxon>unclassified sequences</taxon>
        <taxon>environmental samples</taxon>
    </lineage>
</organism>
<accession>A0A0H5Q5W2</accession>
<evidence type="ECO:0000313" key="1">
    <source>
        <dbReference type="EMBL" id="CRY97416.1"/>
    </source>
</evidence>
<reference evidence="1" key="2">
    <citation type="submission" date="2015-07" db="EMBL/GenBank/DDBJ databases">
        <title>Plasmids, circular viruses and viroids from rat gut.</title>
        <authorList>
            <person name="Jorgensen T.J."/>
            <person name="Hansen M.A."/>
            <person name="Xu Z."/>
            <person name="Tabak M.A."/>
            <person name="Sorensen S.J."/>
            <person name="Hansen L.H."/>
        </authorList>
    </citation>
    <scope>NUCLEOTIDE SEQUENCE</scope>
    <source>
        <strain evidence="1">RGFK1537</strain>
    </source>
</reference>
<reference evidence="1" key="1">
    <citation type="submission" date="2015-06" db="EMBL/GenBank/DDBJ databases">
        <authorList>
            <person name="Joergensen T."/>
        </authorList>
    </citation>
    <scope>NUCLEOTIDE SEQUENCE</scope>
    <source>
        <strain evidence="1">RGFK1537</strain>
    </source>
</reference>
<dbReference type="EMBL" id="LN854071">
    <property type="protein sequence ID" value="CRY97416.1"/>
    <property type="molecule type" value="Genomic_DNA"/>
</dbReference>
<protein>
    <submittedName>
        <fullName evidence="1">Uncharacterized protein</fullName>
    </submittedName>
</protein>
<sequence>MRIKHEYAGTNVTKNHLVVWFEVVTGSARVVKELRIPWSELTDVKILGMMDIQMRKELRAAWLNYEDTVFDIFNDE</sequence>
<dbReference type="AlphaFoldDB" id="A0A0H5Q5W2"/>
<name>A0A0H5Q5W2_9ZZZZ</name>